<keyword evidence="2" id="KW-1185">Reference proteome</keyword>
<accession>A0A4Z2J1X4</accession>
<protein>
    <submittedName>
        <fullName evidence="1">Uncharacterized protein</fullName>
    </submittedName>
</protein>
<organism evidence="1 2">
    <name type="scientific">Liparis tanakae</name>
    <name type="common">Tanaka's snailfish</name>
    <dbReference type="NCBI Taxonomy" id="230148"/>
    <lineage>
        <taxon>Eukaryota</taxon>
        <taxon>Metazoa</taxon>
        <taxon>Chordata</taxon>
        <taxon>Craniata</taxon>
        <taxon>Vertebrata</taxon>
        <taxon>Euteleostomi</taxon>
        <taxon>Actinopterygii</taxon>
        <taxon>Neopterygii</taxon>
        <taxon>Teleostei</taxon>
        <taxon>Neoteleostei</taxon>
        <taxon>Acanthomorphata</taxon>
        <taxon>Eupercaria</taxon>
        <taxon>Perciformes</taxon>
        <taxon>Cottioidei</taxon>
        <taxon>Cottales</taxon>
        <taxon>Liparidae</taxon>
        <taxon>Liparis</taxon>
    </lineage>
</organism>
<proteinExistence type="predicted"/>
<sequence>MRGKGHEGEGDSEIMEVKRRDGGFMIDETRKQAAFRGPGFTSCLGQSVASRADQTTEGEPGLLFKQALRLQLQLNSVFLVVQEILQLQDKELAVNGLLGVFLLMLLQHYE</sequence>
<evidence type="ECO:0000313" key="2">
    <source>
        <dbReference type="Proteomes" id="UP000314294"/>
    </source>
</evidence>
<gene>
    <name evidence="1" type="ORF">EYF80_006226</name>
</gene>
<dbReference type="AlphaFoldDB" id="A0A4Z2J1X4"/>
<reference evidence="1 2" key="1">
    <citation type="submission" date="2019-03" db="EMBL/GenBank/DDBJ databases">
        <title>First draft genome of Liparis tanakae, snailfish: a comprehensive survey of snailfish specific genes.</title>
        <authorList>
            <person name="Kim W."/>
            <person name="Song I."/>
            <person name="Jeong J.-H."/>
            <person name="Kim D."/>
            <person name="Kim S."/>
            <person name="Ryu S."/>
            <person name="Song J.Y."/>
            <person name="Lee S.K."/>
        </authorList>
    </citation>
    <scope>NUCLEOTIDE SEQUENCE [LARGE SCALE GENOMIC DNA]</scope>
    <source>
        <tissue evidence="1">Muscle</tissue>
    </source>
</reference>
<comment type="caution">
    <text evidence="1">The sequence shown here is derived from an EMBL/GenBank/DDBJ whole genome shotgun (WGS) entry which is preliminary data.</text>
</comment>
<name>A0A4Z2J1X4_9TELE</name>
<dbReference type="Proteomes" id="UP000314294">
    <property type="component" value="Unassembled WGS sequence"/>
</dbReference>
<evidence type="ECO:0000313" key="1">
    <source>
        <dbReference type="EMBL" id="TNN83708.1"/>
    </source>
</evidence>
<dbReference type="EMBL" id="SRLO01000032">
    <property type="protein sequence ID" value="TNN83708.1"/>
    <property type="molecule type" value="Genomic_DNA"/>
</dbReference>